<dbReference type="EMBL" id="JBHTKR010000001">
    <property type="protein sequence ID" value="MFD1193187.1"/>
    <property type="molecule type" value="Genomic_DNA"/>
</dbReference>
<protein>
    <submittedName>
        <fullName evidence="2">Acyl-CoA thioesterase</fullName>
        <ecNumber evidence="2">3.1.2.-</ecNumber>
    </submittedName>
</protein>
<dbReference type="Gene3D" id="3.10.129.10">
    <property type="entry name" value="Hotdog Thioesterase"/>
    <property type="match status" value="1"/>
</dbReference>
<dbReference type="Proteomes" id="UP001597151">
    <property type="component" value="Unassembled WGS sequence"/>
</dbReference>
<accession>A0ABW3T9J2</accession>
<reference evidence="3" key="1">
    <citation type="journal article" date="2019" name="Int. J. Syst. Evol. Microbiol.">
        <title>The Global Catalogue of Microorganisms (GCM) 10K type strain sequencing project: providing services to taxonomists for standard genome sequencing and annotation.</title>
        <authorList>
            <consortium name="The Broad Institute Genomics Platform"/>
            <consortium name="The Broad Institute Genome Sequencing Center for Infectious Disease"/>
            <person name="Wu L."/>
            <person name="Ma J."/>
        </authorList>
    </citation>
    <scope>NUCLEOTIDE SEQUENCE [LARGE SCALE GENOMIC DNA]</scope>
    <source>
        <strain evidence="3">CCUG 55328</strain>
    </source>
</reference>
<sequence length="135" mass="15464">MPYTLRRKVMFKDCDPARIVFYPRYFEMLNDTVECFFDEVLGCPFERLHQDHAVPTARIDTVFTAPSRLGDWLDITLTCIRLGRSSLDLAFAVRCGDEPRLRAASTLVHVGPDGRPVPWTGELRKALEYQIKGTD</sequence>
<dbReference type="SUPFAM" id="SSF54637">
    <property type="entry name" value="Thioesterase/thiol ester dehydrase-isomerase"/>
    <property type="match status" value="1"/>
</dbReference>
<evidence type="ECO:0000313" key="3">
    <source>
        <dbReference type="Proteomes" id="UP001597151"/>
    </source>
</evidence>
<gene>
    <name evidence="2" type="ORF">ACFQ3C_00710</name>
</gene>
<proteinExistence type="predicted"/>
<name>A0ABW3T9J2_9RHOB</name>
<dbReference type="InterPro" id="IPR006683">
    <property type="entry name" value="Thioestr_dom"/>
</dbReference>
<dbReference type="Pfam" id="PF03061">
    <property type="entry name" value="4HBT"/>
    <property type="match status" value="1"/>
</dbReference>
<dbReference type="GO" id="GO:0016787">
    <property type="term" value="F:hydrolase activity"/>
    <property type="evidence" value="ECO:0007669"/>
    <property type="project" value="UniProtKB-KW"/>
</dbReference>
<evidence type="ECO:0000313" key="2">
    <source>
        <dbReference type="EMBL" id="MFD1193187.1"/>
    </source>
</evidence>
<dbReference type="EC" id="3.1.2.-" evidence="2"/>
<organism evidence="2 3">
    <name type="scientific">Seohaeicola saemankumensis</name>
    <dbReference type="NCBI Taxonomy" id="481181"/>
    <lineage>
        <taxon>Bacteria</taxon>
        <taxon>Pseudomonadati</taxon>
        <taxon>Pseudomonadota</taxon>
        <taxon>Alphaproteobacteria</taxon>
        <taxon>Rhodobacterales</taxon>
        <taxon>Roseobacteraceae</taxon>
        <taxon>Seohaeicola</taxon>
    </lineage>
</organism>
<dbReference type="InterPro" id="IPR029069">
    <property type="entry name" value="HotDog_dom_sf"/>
</dbReference>
<comment type="caution">
    <text evidence="2">The sequence shown here is derived from an EMBL/GenBank/DDBJ whole genome shotgun (WGS) entry which is preliminary data.</text>
</comment>
<keyword evidence="3" id="KW-1185">Reference proteome</keyword>
<keyword evidence="2" id="KW-0378">Hydrolase</keyword>
<dbReference type="RefSeq" id="WP_380788208.1">
    <property type="nucleotide sequence ID" value="NZ_JBHTKR010000001.1"/>
</dbReference>
<evidence type="ECO:0000259" key="1">
    <source>
        <dbReference type="Pfam" id="PF03061"/>
    </source>
</evidence>
<dbReference type="CDD" id="cd00586">
    <property type="entry name" value="4HBT"/>
    <property type="match status" value="1"/>
</dbReference>
<feature type="domain" description="Thioesterase" evidence="1">
    <location>
        <begin position="36"/>
        <end position="98"/>
    </location>
</feature>